<organism evidence="1 2">
    <name type="scientific">Selenomonas ruminantium</name>
    <dbReference type="NCBI Taxonomy" id="971"/>
    <lineage>
        <taxon>Bacteria</taxon>
        <taxon>Bacillati</taxon>
        <taxon>Bacillota</taxon>
        <taxon>Negativicutes</taxon>
        <taxon>Selenomonadales</taxon>
        <taxon>Selenomonadaceae</taxon>
        <taxon>Selenomonas</taxon>
    </lineage>
</organism>
<protein>
    <submittedName>
        <fullName evidence="1">Uncharacterized protein</fullName>
    </submittedName>
</protein>
<proteinExistence type="predicted"/>
<evidence type="ECO:0000313" key="1">
    <source>
        <dbReference type="EMBL" id="MBE6092507.1"/>
    </source>
</evidence>
<comment type="caution">
    <text evidence="1">The sequence shown here is derived from an EMBL/GenBank/DDBJ whole genome shotgun (WGS) entry which is preliminary data.</text>
</comment>
<name>A0A927WII3_SELRU</name>
<dbReference type="EMBL" id="SVBY01000026">
    <property type="protein sequence ID" value="MBE6092507.1"/>
    <property type="molecule type" value="Genomic_DNA"/>
</dbReference>
<dbReference type="Proteomes" id="UP000761380">
    <property type="component" value="Unassembled WGS sequence"/>
</dbReference>
<gene>
    <name evidence="1" type="ORF">E7201_04960</name>
</gene>
<reference evidence="1" key="1">
    <citation type="submission" date="2019-04" db="EMBL/GenBank/DDBJ databases">
        <title>Evolution of Biomass-Degrading Anaerobic Consortia Revealed by Metagenomics.</title>
        <authorList>
            <person name="Peng X."/>
        </authorList>
    </citation>
    <scope>NUCLEOTIDE SEQUENCE</scope>
    <source>
        <strain evidence="1">SIG240</strain>
    </source>
</reference>
<dbReference type="AlphaFoldDB" id="A0A927WII3"/>
<evidence type="ECO:0000313" key="2">
    <source>
        <dbReference type="Proteomes" id="UP000761380"/>
    </source>
</evidence>
<sequence>MNTSTAEIIDQGLSCLSLHLGAQATERFIAAILRERFDYTRWRHTFVDEVKTFDDLDVLLKRTKEKAVFRGKPDVVL</sequence>
<accession>A0A927WII3</accession>